<reference evidence="1" key="2">
    <citation type="submission" date="2025-09" db="UniProtKB">
        <authorList>
            <consortium name="EnsemblPlants"/>
        </authorList>
    </citation>
    <scope>IDENTIFICATION</scope>
</reference>
<proteinExistence type="predicted"/>
<dbReference type="EnsemblPlants" id="AVESA.00010b.r2.7CG0680870.2">
    <property type="protein sequence ID" value="AVESA.00010b.r2.7CG0680870.2.CDS"/>
    <property type="gene ID" value="AVESA.00010b.r2.7CG0680870"/>
</dbReference>
<protein>
    <submittedName>
        <fullName evidence="1">Uncharacterized protein</fullName>
    </submittedName>
</protein>
<reference evidence="1" key="1">
    <citation type="submission" date="2021-05" db="EMBL/GenBank/DDBJ databases">
        <authorList>
            <person name="Scholz U."/>
            <person name="Mascher M."/>
            <person name="Fiebig A."/>
        </authorList>
    </citation>
    <scope>NUCLEOTIDE SEQUENCE [LARGE SCALE GENOMIC DNA]</scope>
</reference>
<accession>A0ACD5ZW44</accession>
<dbReference type="Proteomes" id="UP001732700">
    <property type="component" value="Chromosome 7C"/>
</dbReference>
<evidence type="ECO:0000313" key="1">
    <source>
        <dbReference type="EnsemblPlants" id="AVESA.00010b.r2.7CG0680870.2.CDS"/>
    </source>
</evidence>
<sequence length="398" mass="43757">MQLGVGPNISDSHTINGHPGPMSDCASSQDGFKLYVENGKTYMLRIINAALNDDLFFKIAGHKLTVVEVDAVYTKPYKTDILLITPGQTTNVLITTDQSAGRYLISVSPFMDAPIQVDNKTGTATLHYANTVSTTARLTLFQPPPQNATPIASKFVESLRSLNSMEYPANVPQTVDHSLFLTIGVGVNACLNCINGTRLVGTINNLTFVMPSTPILQANYYNIPGVFTEDFPVTPLHKFNYTGSGPKNLQTMNGTRVYRLPYNASVQVLLQDTGILSTESHPIHLHGFNFFVVGRGVGNYNPKTSPSTFNLIDPVERNTIGVPNGGWTAIRFRADNPGIDVNATLLQIIIPLCFLTEAAWFVVIFQVFGLCIAISRCIRRGDSRWSLWWIMGKDIVRL</sequence>
<keyword evidence="2" id="KW-1185">Reference proteome</keyword>
<evidence type="ECO:0000313" key="2">
    <source>
        <dbReference type="Proteomes" id="UP001732700"/>
    </source>
</evidence>
<name>A0ACD5ZW44_AVESA</name>
<organism evidence="1 2">
    <name type="scientific">Avena sativa</name>
    <name type="common">Oat</name>
    <dbReference type="NCBI Taxonomy" id="4498"/>
    <lineage>
        <taxon>Eukaryota</taxon>
        <taxon>Viridiplantae</taxon>
        <taxon>Streptophyta</taxon>
        <taxon>Embryophyta</taxon>
        <taxon>Tracheophyta</taxon>
        <taxon>Spermatophyta</taxon>
        <taxon>Magnoliopsida</taxon>
        <taxon>Liliopsida</taxon>
        <taxon>Poales</taxon>
        <taxon>Poaceae</taxon>
        <taxon>BOP clade</taxon>
        <taxon>Pooideae</taxon>
        <taxon>Poodae</taxon>
        <taxon>Poeae</taxon>
        <taxon>Poeae Chloroplast Group 1 (Aveneae type)</taxon>
        <taxon>Aveninae</taxon>
        <taxon>Avena</taxon>
    </lineage>
</organism>